<dbReference type="PANTHER" id="PTHR11691">
    <property type="entry name" value="TYPE I INTERFERON"/>
    <property type="match status" value="1"/>
</dbReference>
<evidence type="ECO:0000313" key="11">
    <source>
        <dbReference type="RefSeq" id="XP_053531400.1"/>
    </source>
</evidence>
<feature type="chain" id="PRO_5039914820" evidence="9">
    <location>
        <begin position="25"/>
        <end position="188"/>
    </location>
</feature>
<keyword evidence="10" id="KW-1185">Reference proteome</keyword>
<proteinExistence type="inferred from homology"/>
<name>A0A9F7QWL8_ICTPU</name>
<dbReference type="GeneID" id="128629094"/>
<reference evidence="10" key="1">
    <citation type="journal article" date="2016" name="Nat. Commun.">
        <title>The channel catfish genome sequence provides insights into the evolution of scale formation in teleosts.</title>
        <authorList>
            <person name="Liu Z."/>
            <person name="Liu S."/>
            <person name="Yao J."/>
            <person name="Bao L."/>
            <person name="Zhang J."/>
            <person name="Li Y."/>
            <person name="Jiang C."/>
            <person name="Sun L."/>
            <person name="Wang R."/>
            <person name="Zhang Y."/>
            <person name="Zhou T."/>
            <person name="Zeng Q."/>
            <person name="Fu Q."/>
            <person name="Gao S."/>
            <person name="Li N."/>
            <person name="Koren S."/>
            <person name="Jiang Y."/>
            <person name="Zimin A."/>
            <person name="Xu P."/>
            <person name="Phillippy A.M."/>
            <person name="Geng X."/>
            <person name="Song L."/>
            <person name="Sun F."/>
            <person name="Li C."/>
            <person name="Wang X."/>
            <person name="Chen A."/>
            <person name="Jin Y."/>
            <person name="Yuan Z."/>
            <person name="Yang Y."/>
            <person name="Tan S."/>
            <person name="Peatman E."/>
            <person name="Lu J."/>
            <person name="Qin Z."/>
            <person name="Dunham R."/>
            <person name="Li Z."/>
            <person name="Sonstegard T."/>
            <person name="Feng J."/>
            <person name="Danzmann R.G."/>
            <person name="Schroeder S."/>
            <person name="Scheffler B."/>
            <person name="Duke M.V."/>
            <person name="Ballard L."/>
            <person name="Kucuktas H."/>
            <person name="Kaltenboeck L."/>
            <person name="Liu H."/>
            <person name="Armbruster J."/>
            <person name="Xie Y."/>
            <person name="Kirby M.L."/>
            <person name="Tian Y."/>
            <person name="Flanagan M.E."/>
            <person name="Mu W."/>
            <person name="Waldbieser G.C."/>
        </authorList>
    </citation>
    <scope>NUCLEOTIDE SEQUENCE [LARGE SCALE GENOMIC DNA]</scope>
    <source>
        <strain evidence="10">SDA103</strain>
    </source>
</reference>
<keyword evidence="3 8" id="KW-0202">Cytokine</keyword>
<sequence length="188" mass="21467">MNHMELMKCVLLLVFVSSVCEAVALPTCQWAHYKELSEKSKNLLERMGGQLPQKCLEGKNSSFPSFPKDVFIKAQNEDLVLVALETLSGVKNIFKNNHTLVKWESDSLALFRSLVFRQVRKLQECTGKKFQTAMEKPADSSTATLRSFFEKLEERLKEKEFSSCAWEIVRTELQGGLEELQTVLESKN</sequence>
<dbReference type="SMART" id="SM00076">
    <property type="entry name" value="IFabd"/>
    <property type="match status" value="1"/>
</dbReference>
<comment type="similarity">
    <text evidence="2 8">Belongs to the alpha/beta interferon family.</text>
</comment>
<keyword evidence="5 9" id="KW-0732">Signal</keyword>
<evidence type="ECO:0000256" key="1">
    <source>
        <dbReference type="ARBA" id="ARBA00004613"/>
    </source>
</evidence>
<evidence type="ECO:0000313" key="10">
    <source>
        <dbReference type="Proteomes" id="UP000221080"/>
    </source>
</evidence>
<evidence type="ECO:0000256" key="5">
    <source>
        <dbReference type="ARBA" id="ARBA00022729"/>
    </source>
</evidence>
<feature type="signal peptide" evidence="9">
    <location>
        <begin position="1"/>
        <end position="24"/>
    </location>
</feature>
<dbReference type="OrthoDB" id="8922121at2759"/>
<dbReference type="PRINTS" id="PR00266">
    <property type="entry name" value="INTERFERONAB"/>
</dbReference>
<keyword evidence="6 8" id="KW-0051">Antiviral defense</keyword>
<reference evidence="11" key="2">
    <citation type="submission" date="2025-08" db="UniProtKB">
        <authorList>
            <consortium name="RefSeq"/>
        </authorList>
    </citation>
    <scope>IDENTIFICATION</scope>
    <source>
        <tissue evidence="11">Blood</tissue>
    </source>
</reference>
<dbReference type="Pfam" id="PF00143">
    <property type="entry name" value="Interferon"/>
    <property type="match status" value="1"/>
</dbReference>
<dbReference type="GO" id="GO:0051607">
    <property type="term" value="P:defense response to virus"/>
    <property type="evidence" value="ECO:0007669"/>
    <property type="project" value="UniProtKB-KW"/>
</dbReference>
<dbReference type="RefSeq" id="XP_053531400.1">
    <property type="nucleotide sequence ID" value="XM_053675425.1"/>
</dbReference>
<dbReference type="Gene3D" id="1.20.1250.10">
    <property type="match status" value="1"/>
</dbReference>
<dbReference type="SUPFAM" id="SSF47266">
    <property type="entry name" value="4-helical cytokines"/>
    <property type="match status" value="1"/>
</dbReference>
<accession>A0A9F7QWL8</accession>
<dbReference type="GO" id="GO:0005125">
    <property type="term" value="F:cytokine activity"/>
    <property type="evidence" value="ECO:0007669"/>
    <property type="project" value="UniProtKB-KW"/>
</dbReference>
<dbReference type="GO" id="GO:0006955">
    <property type="term" value="P:immune response"/>
    <property type="evidence" value="ECO:0007669"/>
    <property type="project" value="UniProtKB-ARBA"/>
</dbReference>
<dbReference type="PANTHER" id="PTHR11691:SF73">
    <property type="entry name" value="INTERFERON BETA"/>
    <property type="match status" value="1"/>
</dbReference>
<evidence type="ECO:0000256" key="9">
    <source>
        <dbReference type="SAM" id="SignalP"/>
    </source>
</evidence>
<dbReference type="InterPro" id="IPR000471">
    <property type="entry name" value="Interferon_alpha/beta/delta"/>
</dbReference>
<evidence type="ECO:0000256" key="7">
    <source>
        <dbReference type="ARBA" id="ARBA00023157"/>
    </source>
</evidence>
<evidence type="ECO:0000256" key="8">
    <source>
        <dbReference type="RuleBase" id="RU000436"/>
    </source>
</evidence>
<dbReference type="KEGG" id="ipu:128629094"/>
<dbReference type="GO" id="GO:0005126">
    <property type="term" value="F:cytokine receptor binding"/>
    <property type="evidence" value="ECO:0007669"/>
    <property type="project" value="InterPro"/>
</dbReference>
<dbReference type="AlphaFoldDB" id="A0A9F7QWL8"/>
<evidence type="ECO:0000256" key="6">
    <source>
        <dbReference type="ARBA" id="ARBA00023118"/>
    </source>
</evidence>
<dbReference type="Proteomes" id="UP000221080">
    <property type="component" value="Chromosome 24"/>
</dbReference>
<keyword evidence="4" id="KW-0964">Secreted</keyword>
<organism evidence="10 11">
    <name type="scientific">Ictalurus punctatus</name>
    <name type="common">Channel catfish</name>
    <name type="synonym">Silurus punctatus</name>
    <dbReference type="NCBI Taxonomy" id="7998"/>
    <lineage>
        <taxon>Eukaryota</taxon>
        <taxon>Metazoa</taxon>
        <taxon>Chordata</taxon>
        <taxon>Craniata</taxon>
        <taxon>Vertebrata</taxon>
        <taxon>Euteleostomi</taxon>
        <taxon>Actinopterygii</taxon>
        <taxon>Neopterygii</taxon>
        <taxon>Teleostei</taxon>
        <taxon>Ostariophysi</taxon>
        <taxon>Siluriformes</taxon>
        <taxon>Ictaluridae</taxon>
        <taxon>Ictalurus</taxon>
    </lineage>
</organism>
<protein>
    <submittedName>
        <fullName evidence="11">Interferon tau-2</fullName>
    </submittedName>
</protein>
<evidence type="ECO:0000256" key="3">
    <source>
        <dbReference type="ARBA" id="ARBA00022514"/>
    </source>
</evidence>
<dbReference type="InterPro" id="IPR009079">
    <property type="entry name" value="4_helix_cytokine-like_core"/>
</dbReference>
<keyword evidence="7" id="KW-1015">Disulfide bond</keyword>
<evidence type="ECO:0000256" key="2">
    <source>
        <dbReference type="ARBA" id="ARBA00011033"/>
    </source>
</evidence>
<evidence type="ECO:0000256" key="4">
    <source>
        <dbReference type="ARBA" id="ARBA00022525"/>
    </source>
</evidence>
<gene>
    <name evidence="11" type="primary">LOC128629094</name>
</gene>
<comment type="subcellular location">
    <subcellularLocation>
        <location evidence="1">Secreted</location>
    </subcellularLocation>
</comment>
<dbReference type="GO" id="GO:0005615">
    <property type="term" value="C:extracellular space"/>
    <property type="evidence" value="ECO:0007669"/>
    <property type="project" value="UniProtKB-KW"/>
</dbReference>